<proteinExistence type="inferred from homology"/>
<evidence type="ECO:0000313" key="16">
    <source>
        <dbReference type="EMBL" id="ODV93280.1"/>
    </source>
</evidence>
<dbReference type="GO" id="GO:0033499">
    <property type="term" value="P:galactose catabolic process via UDP-galactose, Leloir pathway"/>
    <property type="evidence" value="ECO:0007669"/>
    <property type="project" value="EnsemblFungi"/>
</dbReference>
<dbReference type="SUPFAM" id="SSF54197">
    <property type="entry name" value="HIT-like"/>
    <property type="match status" value="2"/>
</dbReference>
<keyword evidence="8 13" id="KW-0548">Nucleotidyltransferase</keyword>
<evidence type="ECO:0000256" key="8">
    <source>
        <dbReference type="ARBA" id="ARBA00022695"/>
    </source>
</evidence>
<dbReference type="OrthoDB" id="418412at2759"/>
<gene>
    <name evidence="16" type="ORF">PACTADRAFT_51893</name>
</gene>
<feature type="domain" description="Galactose-1-phosphate uridyl transferase C-terminal" evidence="15">
    <location>
        <begin position="195"/>
        <end position="269"/>
    </location>
</feature>
<evidence type="ECO:0000256" key="12">
    <source>
        <dbReference type="ARBA" id="ARBA00023277"/>
    </source>
</evidence>
<evidence type="ECO:0000256" key="11">
    <source>
        <dbReference type="ARBA" id="ARBA00023144"/>
    </source>
</evidence>
<dbReference type="FunFam" id="3.30.428.10:FF:000002">
    <property type="entry name" value="Galactose-1-phosphate uridylyltransferase"/>
    <property type="match status" value="1"/>
</dbReference>
<evidence type="ECO:0000256" key="7">
    <source>
        <dbReference type="ARBA" id="ARBA00022679"/>
    </source>
</evidence>
<sequence length="269" mass="31440">MFDFTDHSHRRYNPLSNSWVLVSPHRAKRPWLGQKEDVPKDDRPEYDPKCYLCPRNQRATGPVNPDYQTTFVFPNDYSAVKLDQPDYHSEEKDNDDSLESRLFHTQGVKGQCFVICFSPKHNLTLPQMDIEAIEKVVNIWQQLYVDLQKDSSKPFKYVQIFENKGSAMGCSNPHPHGQAWCLDTVPTEVDHELLNMSNYRKTHNSHLLGDYVQLELQKRERIVVENDSFIAVVPYWAVWPFETMIVSKEHLTSIKKFNTKQKKDLADII</sequence>
<dbReference type="Gene3D" id="3.30.428.10">
    <property type="entry name" value="HIT-like"/>
    <property type="match status" value="2"/>
</dbReference>
<evidence type="ECO:0000256" key="13">
    <source>
        <dbReference type="RuleBase" id="RU000506"/>
    </source>
</evidence>
<dbReference type="InterPro" id="IPR001937">
    <property type="entry name" value="GalP_UDPtransf1"/>
</dbReference>
<dbReference type="UniPathway" id="UPA00214"/>
<dbReference type="Pfam" id="PF02744">
    <property type="entry name" value="GalP_UDP_tr_C"/>
    <property type="match status" value="1"/>
</dbReference>
<dbReference type="EC" id="2.7.7.12" evidence="5 13"/>
<evidence type="ECO:0000313" key="17">
    <source>
        <dbReference type="Proteomes" id="UP000094236"/>
    </source>
</evidence>
<keyword evidence="10" id="KW-0862">Zinc</keyword>
<name>A0A1E4TND8_PACTA</name>
<dbReference type="PROSITE" id="PS00117">
    <property type="entry name" value="GAL_P_UDP_TRANSF_I"/>
    <property type="match status" value="1"/>
</dbReference>
<comment type="cofactor">
    <cofactor evidence="2">
        <name>Zn(2+)</name>
        <dbReference type="ChEBI" id="CHEBI:29105"/>
    </cofactor>
</comment>
<evidence type="ECO:0000256" key="4">
    <source>
        <dbReference type="ARBA" id="ARBA00010951"/>
    </source>
</evidence>
<dbReference type="GO" id="GO:0008270">
    <property type="term" value="F:zinc ion binding"/>
    <property type="evidence" value="ECO:0007669"/>
    <property type="project" value="InterPro"/>
</dbReference>
<dbReference type="GO" id="GO:0005737">
    <property type="term" value="C:cytoplasm"/>
    <property type="evidence" value="ECO:0007669"/>
    <property type="project" value="EnsemblFungi"/>
</dbReference>
<feature type="domain" description="Galactose-1-phosphate uridyl transferase N-terminal" evidence="14">
    <location>
        <begin position="2"/>
        <end position="186"/>
    </location>
</feature>
<evidence type="ECO:0000256" key="1">
    <source>
        <dbReference type="ARBA" id="ARBA00001107"/>
    </source>
</evidence>
<dbReference type="InterPro" id="IPR019779">
    <property type="entry name" value="GalP_UDPtransf1_His-AS"/>
</dbReference>
<keyword evidence="17" id="KW-1185">Reference proteome</keyword>
<dbReference type="PANTHER" id="PTHR11943">
    <property type="entry name" value="GALACTOSE-1-PHOSPHATE URIDYLYLTRANSFERASE"/>
    <property type="match status" value="1"/>
</dbReference>
<dbReference type="Pfam" id="PF01087">
    <property type="entry name" value="GalP_UDP_transf"/>
    <property type="match status" value="1"/>
</dbReference>
<evidence type="ECO:0000256" key="10">
    <source>
        <dbReference type="ARBA" id="ARBA00022833"/>
    </source>
</evidence>
<evidence type="ECO:0000256" key="2">
    <source>
        <dbReference type="ARBA" id="ARBA00001947"/>
    </source>
</evidence>
<evidence type="ECO:0000259" key="14">
    <source>
        <dbReference type="Pfam" id="PF01087"/>
    </source>
</evidence>
<keyword evidence="12 13" id="KW-0119">Carbohydrate metabolism</keyword>
<dbReference type="InterPro" id="IPR036265">
    <property type="entry name" value="HIT-like_sf"/>
</dbReference>
<evidence type="ECO:0000256" key="6">
    <source>
        <dbReference type="ARBA" id="ARBA00016340"/>
    </source>
</evidence>
<evidence type="ECO:0000256" key="9">
    <source>
        <dbReference type="ARBA" id="ARBA00022723"/>
    </source>
</evidence>
<dbReference type="InterPro" id="IPR005849">
    <property type="entry name" value="GalP_Utransf_N"/>
</dbReference>
<keyword evidence="7 13" id="KW-0808">Transferase</keyword>
<dbReference type="PANTHER" id="PTHR11943:SF1">
    <property type="entry name" value="GALACTOSE-1-PHOSPHATE URIDYLYLTRANSFERASE"/>
    <property type="match status" value="1"/>
</dbReference>
<feature type="non-terminal residue" evidence="16">
    <location>
        <position position="269"/>
    </location>
</feature>
<comment type="pathway">
    <text evidence="3 13">Carbohydrate metabolism; galactose metabolism.</text>
</comment>
<keyword evidence="11 13" id="KW-0299">Galactose metabolism</keyword>
<dbReference type="EMBL" id="KV454018">
    <property type="protein sequence ID" value="ODV93280.1"/>
    <property type="molecule type" value="Genomic_DNA"/>
</dbReference>
<dbReference type="Proteomes" id="UP000094236">
    <property type="component" value="Unassembled WGS sequence"/>
</dbReference>
<organism evidence="16 17">
    <name type="scientific">Pachysolen tannophilus NRRL Y-2460</name>
    <dbReference type="NCBI Taxonomy" id="669874"/>
    <lineage>
        <taxon>Eukaryota</taxon>
        <taxon>Fungi</taxon>
        <taxon>Dikarya</taxon>
        <taxon>Ascomycota</taxon>
        <taxon>Saccharomycotina</taxon>
        <taxon>Pichiomycetes</taxon>
        <taxon>Pachysolenaceae</taxon>
        <taxon>Pachysolen</taxon>
    </lineage>
</organism>
<protein>
    <recommendedName>
        <fullName evidence="6 13">Galactose-1-phosphate uridylyltransferase</fullName>
        <ecNumber evidence="5 13">2.7.7.12</ecNumber>
    </recommendedName>
</protein>
<dbReference type="NCBIfam" id="TIGR00209">
    <property type="entry name" value="galT_1"/>
    <property type="match status" value="1"/>
</dbReference>
<dbReference type="AlphaFoldDB" id="A0A1E4TND8"/>
<evidence type="ECO:0000256" key="3">
    <source>
        <dbReference type="ARBA" id="ARBA00004947"/>
    </source>
</evidence>
<dbReference type="STRING" id="669874.A0A1E4TND8"/>
<accession>A0A1E4TND8</accession>
<evidence type="ECO:0000259" key="15">
    <source>
        <dbReference type="Pfam" id="PF02744"/>
    </source>
</evidence>
<dbReference type="InterPro" id="IPR005850">
    <property type="entry name" value="GalP_Utransf_C"/>
</dbReference>
<evidence type="ECO:0000256" key="5">
    <source>
        <dbReference type="ARBA" id="ARBA00012384"/>
    </source>
</evidence>
<keyword evidence="9 13" id="KW-0479">Metal-binding</keyword>
<comment type="similarity">
    <text evidence="4 13">Belongs to the galactose-1-phosphate uridylyltransferase type 1 family.</text>
</comment>
<reference evidence="17" key="1">
    <citation type="submission" date="2016-05" db="EMBL/GenBank/DDBJ databases">
        <title>Comparative genomics of biotechnologically important yeasts.</title>
        <authorList>
            <consortium name="DOE Joint Genome Institute"/>
            <person name="Riley R."/>
            <person name="Haridas S."/>
            <person name="Wolfe K.H."/>
            <person name="Lopes M.R."/>
            <person name="Hittinger C.T."/>
            <person name="Goker M."/>
            <person name="Salamov A."/>
            <person name="Wisecaver J."/>
            <person name="Long T.M."/>
            <person name="Aerts A.L."/>
            <person name="Barry K."/>
            <person name="Choi C."/>
            <person name="Clum A."/>
            <person name="Coughlan A.Y."/>
            <person name="Deshpande S."/>
            <person name="Douglass A.P."/>
            <person name="Hanson S.J."/>
            <person name="Klenk H.-P."/>
            <person name="Labutti K."/>
            <person name="Lapidus A."/>
            <person name="Lindquist E."/>
            <person name="Lipzen A."/>
            <person name="Meier-Kolthoff J.P."/>
            <person name="Ohm R.A."/>
            <person name="Otillar R.P."/>
            <person name="Pangilinan J."/>
            <person name="Peng Y."/>
            <person name="Rokas A."/>
            <person name="Rosa C.A."/>
            <person name="Scheuner C."/>
            <person name="Sibirny A.A."/>
            <person name="Slot J.C."/>
            <person name="Stielow J.B."/>
            <person name="Sun H."/>
            <person name="Kurtzman C.P."/>
            <person name="Blackwell M."/>
            <person name="Grigoriev I.V."/>
            <person name="Jeffries T.W."/>
        </authorList>
    </citation>
    <scope>NUCLEOTIDE SEQUENCE [LARGE SCALE GENOMIC DNA]</scope>
    <source>
        <strain evidence="17">NRRL Y-2460</strain>
    </source>
</reference>
<dbReference type="GO" id="GO:0008108">
    <property type="term" value="F:UDP-glucose:hexose-1-phosphate uridylyltransferase activity"/>
    <property type="evidence" value="ECO:0007669"/>
    <property type="project" value="UniProtKB-EC"/>
</dbReference>
<comment type="catalytic activity">
    <reaction evidence="1 13">
        <text>alpha-D-galactose 1-phosphate + UDP-alpha-D-glucose = alpha-D-glucose 1-phosphate + UDP-alpha-D-galactose</text>
        <dbReference type="Rhea" id="RHEA:13989"/>
        <dbReference type="ChEBI" id="CHEBI:58336"/>
        <dbReference type="ChEBI" id="CHEBI:58601"/>
        <dbReference type="ChEBI" id="CHEBI:58885"/>
        <dbReference type="ChEBI" id="CHEBI:66914"/>
        <dbReference type="EC" id="2.7.7.12"/>
    </reaction>
</comment>